<evidence type="ECO:0000256" key="1">
    <source>
        <dbReference type="SAM" id="MobiDB-lite"/>
    </source>
</evidence>
<gene>
    <name evidence="2" type="ORF">GMDG_05225</name>
</gene>
<organism evidence="2 3">
    <name type="scientific">Pseudogymnoascus destructans (strain ATCC MYA-4855 / 20631-21)</name>
    <name type="common">Bat white-nose syndrome fungus</name>
    <name type="synonym">Geomyces destructans</name>
    <dbReference type="NCBI Taxonomy" id="658429"/>
    <lineage>
        <taxon>Eukaryota</taxon>
        <taxon>Fungi</taxon>
        <taxon>Dikarya</taxon>
        <taxon>Ascomycota</taxon>
        <taxon>Pezizomycotina</taxon>
        <taxon>Leotiomycetes</taxon>
        <taxon>Thelebolales</taxon>
        <taxon>Thelebolaceae</taxon>
        <taxon>Pseudogymnoascus</taxon>
    </lineage>
</organism>
<name>L8FNF4_PSED2</name>
<keyword evidence="3" id="KW-1185">Reference proteome</keyword>
<dbReference type="EMBL" id="GL573275">
    <property type="protein sequence ID" value="ELR02064.1"/>
    <property type="molecule type" value="Genomic_DNA"/>
</dbReference>
<sequence length="259" mass="27406">MAQAPLSPRCEVGPYCKLWVLPSGFSTGYGLRNRASLACACCGCAVWVNSSHFCFFLSSSQPQQLRLPGAPLSPCFRCSTPTNLALAAIGMPPRKKAVVDPAGLLGPAKPASKAKAKAKKNTHSQAAKAAFPPRLDDEESNARAPVPDEEDEAVVASQRPDSSPAAASREGSVDSFALPVTPSVAARRSHLNVGTPAQQLRAKSAVAPVAAPDFASVRRSHEKLVVPMCLRCSKRVYTAKLNLDCTRVYREAESGLHAS</sequence>
<dbReference type="Proteomes" id="UP000011064">
    <property type="component" value="Unassembled WGS sequence"/>
</dbReference>
<evidence type="ECO:0000313" key="2">
    <source>
        <dbReference type="EMBL" id="ELR02064.1"/>
    </source>
</evidence>
<accession>L8FNF4</accession>
<dbReference type="HOGENOM" id="CLU_1074102_0_0_1"/>
<dbReference type="InParanoid" id="L8FNF4"/>
<feature type="compositionally biased region" description="Basic residues" evidence="1">
    <location>
        <begin position="112"/>
        <end position="122"/>
    </location>
</feature>
<proteinExistence type="predicted"/>
<dbReference type="AlphaFoldDB" id="L8FNF4"/>
<reference evidence="3" key="1">
    <citation type="submission" date="2010-09" db="EMBL/GenBank/DDBJ databases">
        <title>The genome sequence of Geomyces destructans 20631-21.</title>
        <authorList>
            <consortium name="The Broad Institute Genome Sequencing Platform"/>
            <person name="Cuomo C.A."/>
            <person name="Blehert D.S."/>
            <person name="Lorch J.M."/>
            <person name="Young S.K."/>
            <person name="Zeng Q."/>
            <person name="Gargeya S."/>
            <person name="Fitzgerald M."/>
            <person name="Haas B."/>
            <person name="Abouelleil A."/>
            <person name="Alvarado L."/>
            <person name="Arachchi H.M."/>
            <person name="Berlin A."/>
            <person name="Brown A."/>
            <person name="Chapman S.B."/>
            <person name="Chen Z."/>
            <person name="Dunbar C."/>
            <person name="Freedman E."/>
            <person name="Gearin G."/>
            <person name="Gellesch M."/>
            <person name="Goldberg J."/>
            <person name="Griggs A."/>
            <person name="Gujja S."/>
            <person name="Heiman D."/>
            <person name="Howarth C."/>
            <person name="Larson L."/>
            <person name="Lui A."/>
            <person name="MacDonald P.J.P."/>
            <person name="Montmayeur A."/>
            <person name="Murphy C."/>
            <person name="Neiman D."/>
            <person name="Pearson M."/>
            <person name="Priest M."/>
            <person name="Roberts A."/>
            <person name="Saif S."/>
            <person name="Shea T."/>
            <person name="Shenoy N."/>
            <person name="Sisk P."/>
            <person name="Stolte C."/>
            <person name="Sykes S."/>
            <person name="Wortman J."/>
            <person name="Nusbaum C."/>
            <person name="Birren B."/>
        </authorList>
    </citation>
    <scope>NUCLEOTIDE SEQUENCE [LARGE SCALE GENOMIC DNA]</scope>
    <source>
        <strain evidence="3">ATCC MYA-4855 / 20631-21</strain>
    </source>
</reference>
<protein>
    <submittedName>
        <fullName evidence="2">Uncharacterized protein</fullName>
    </submittedName>
</protein>
<dbReference type="VEuPathDB" id="FungiDB:GMDG_05225"/>
<evidence type="ECO:0000313" key="3">
    <source>
        <dbReference type="Proteomes" id="UP000011064"/>
    </source>
</evidence>
<feature type="region of interest" description="Disordered" evidence="1">
    <location>
        <begin position="100"/>
        <end position="174"/>
    </location>
</feature>